<comment type="caution">
    <text evidence="11">The sequence shown here is derived from an EMBL/GenBank/DDBJ whole genome shotgun (WGS) entry which is preliminary data.</text>
</comment>
<comment type="pathway">
    <text evidence="2">Glycan metabolism; cellulose degradation.</text>
</comment>
<dbReference type="EMBL" id="MU853339">
    <property type="protein sequence ID" value="KAK4113423.1"/>
    <property type="molecule type" value="Genomic_DNA"/>
</dbReference>
<keyword evidence="9" id="KW-0624">Polysaccharide degradation</keyword>
<comment type="catalytic activity">
    <reaction evidence="1">
        <text>Hydrolysis of terminal, non-reducing beta-D-glucosyl residues with release of beta-D-glucose.</text>
        <dbReference type="EC" id="3.2.1.21"/>
    </reaction>
</comment>
<dbReference type="Gene3D" id="3.20.20.300">
    <property type="entry name" value="Glycoside hydrolase, family 3, N-terminal domain"/>
    <property type="match status" value="1"/>
</dbReference>
<proteinExistence type="inferred from homology"/>
<evidence type="ECO:0000256" key="2">
    <source>
        <dbReference type="ARBA" id="ARBA00004987"/>
    </source>
</evidence>
<dbReference type="Pfam" id="PF00933">
    <property type="entry name" value="Glyco_hydro_3"/>
    <property type="match status" value="1"/>
</dbReference>
<dbReference type="InterPro" id="IPR036962">
    <property type="entry name" value="Glyco_hydro_3_N_sf"/>
</dbReference>
<keyword evidence="8" id="KW-0326">Glycosidase</keyword>
<keyword evidence="12" id="KW-1185">Reference proteome</keyword>
<dbReference type="SUPFAM" id="SSF51445">
    <property type="entry name" value="(Trans)glycosidases"/>
    <property type="match status" value="1"/>
</dbReference>
<evidence type="ECO:0000256" key="6">
    <source>
        <dbReference type="ARBA" id="ARBA00023180"/>
    </source>
</evidence>
<dbReference type="PRINTS" id="PR00133">
    <property type="entry name" value="GLHYDRLASE3"/>
</dbReference>
<dbReference type="InterPro" id="IPR026891">
    <property type="entry name" value="Fn3-like"/>
</dbReference>
<dbReference type="AlphaFoldDB" id="A0AAN6YTW6"/>
<evidence type="ECO:0000256" key="9">
    <source>
        <dbReference type="ARBA" id="ARBA00023326"/>
    </source>
</evidence>
<sequence>MTWNKQLFAKQWQAIGNEYYLMGYNLVHGPVSSPLGRVPFGGRVPEGFSPEPYLNGIAMGQAVAGLNKAGVIACGRHFLLNEQETNRMSGGYSANADDKTVREVYLWPFADGVNNGMMAVMCAMNKVNDTLACENNKLLSGYLKSDLGFPGMVVPDVGSQSTSFGSANAGLDYGSSSLWSTTVMEAGIKNGSLTQARLDDMAVRNLIGYYYAGLDNGKQPEAADMFEYRNVRGDHASIIRQVGRESMVLLKNNNHDGRGLPINKPRTMSLFGAHAGPVMAGPNRALSVGGTPADVYQGHLSTSGGSGQASLGYLVTPFQSISAHAIADESMIWWIMNDSKCLPASDYSVGSGTAVTPSLTGYAEHSEVCLVFLNADSGEGADRSSLSNTDQDTLVTTIASTCNNTVVVLNVAGPRVISAWADHENVTAILYGGLLGQESGNAIADVLYGVVNPSGKLAYTLAKNESDYPGQICSGTDCDYTEGVFVDYRYFDKNNMSVSYPFGHGLSYTTFAYGSVTARKTNTKALASKYPTGKLGLGGQTDLWDEVISVSTTIKNTGQRDGMETAQLYVTFPDAAGQPPRVLRGFEKVSVAKGREEKVTFSVRRRDVSYWDTTAQKWALASGKYTFTVGASSRDLKGSVEVNI</sequence>
<dbReference type="InterPro" id="IPR013783">
    <property type="entry name" value="Ig-like_fold"/>
</dbReference>
<name>A0AAN6YTW6_9PEZI</name>
<dbReference type="Proteomes" id="UP001302812">
    <property type="component" value="Unassembled WGS sequence"/>
</dbReference>
<dbReference type="Pfam" id="PF14310">
    <property type="entry name" value="Fn3-like"/>
    <property type="match status" value="1"/>
</dbReference>
<evidence type="ECO:0000256" key="4">
    <source>
        <dbReference type="ARBA" id="ARBA00012744"/>
    </source>
</evidence>
<dbReference type="GO" id="GO:0009251">
    <property type="term" value="P:glucan catabolic process"/>
    <property type="evidence" value="ECO:0007669"/>
    <property type="project" value="TreeGrafter"/>
</dbReference>
<gene>
    <name evidence="11" type="ORF">N656DRAFT_751473</name>
</gene>
<dbReference type="PANTHER" id="PTHR42715">
    <property type="entry name" value="BETA-GLUCOSIDASE"/>
    <property type="match status" value="1"/>
</dbReference>
<comment type="similarity">
    <text evidence="3">Belongs to the glycosyl hydrolase 3 family.</text>
</comment>
<dbReference type="InterPro" id="IPR036881">
    <property type="entry name" value="Glyco_hydro_3_C_sf"/>
</dbReference>
<dbReference type="GO" id="GO:0008422">
    <property type="term" value="F:beta-glucosidase activity"/>
    <property type="evidence" value="ECO:0007669"/>
    <property type="project" value="UniProtKB-EC"/>
</dbReference>
<dbReference type="PANTHER" id="PTHR42715:SF14">
    <property type="entry name" value="BETA-GLUCOSIDASE D-RELATED"/>
    <property type="match status" value="1"/>
</dbReference>
<dbReference type="SUPFAM" id="SSF52279">
    <property type="entry name" value="Beta-D-glucan exohydrolase, C-terminal domain"/>
    <property type="match status" value="1"/>
</dbReference>
<dbReference type="Gene3D" id="2.60.40.10">
    <property type="entry name" value="Immunoglobulins"/>
    <property type="match status" value="1"/>
</dbReference>
<dbReference type="Gene3D" id="3.40.50.1700">
    <property type="entry name" value="Glycoside hydrolase family 3 C-terminal domain"/>
    <property type="match status" value="1"/>
</dbReference>
<evidence type="ECO:0000256" key="3">
    <source>
        <dbReference type="ARBA" id="ARBA00005336"/>
    </source>
</evidence>
<feature type="domain" description="Fibronectin type III-like" evidence="10">
    <location>
        <begin position="564"/>
        <end position="633"/>
    </location>
</feature>
<dbReference type="GeneID" id="89937141"/>
<evidence type="ECO:0000256" key="1">
    <source>
        <dbReference type="ARBA" id="ARBA00000448"/>
    </source>
</evidence>
<accession>A0AAN6YTW6</accession>
<dbReference type="InterPro" id="IPR001764">
    <property type="entry name" value="Glyco_hydro_3_N"/>
</dbReference>
<dbReference type="RefSeq" id="XP_064670993.1">
    <property type="nucleotide sequence ID" value="XM_064813016.1"/>
</dbReference>
<dbReference type="EC" id="3.2.1.21" evidence="4"/>
<keyword evidence="5 11" id="KW-0378">Hydrolase</keyword>
<evidence type="ECO:0000259" key="10">
    <source>
        <dbReference type="SMART" id="SM01217"/>
    </source>
</evidence>
<protein>
    <recommendedName>
        <fullName evidence="4">beta-glucosidase</fullName>
        <ecNumber evidence="4">3.2.1.21</ecNumber>
    </recommendedName>
</protein>
<dbReference type="SMART" id="SM01217">
    <property type="entry name" value="Fn3_like"/>
    <property type="match status" value="1"/>
</dbReference>
<organism evidence="11 12">
    <name type="scientific">Canariomyces notabilis</name>
    <dbReference type="NCBI Taxonomy" id="2074819"/>
    <lineage>
        <taxon>Eukaryota</taxon>
        <taxon>Fungi</taxon>
        <taxon>Dikarya</taxon>
        <taxon>Ascomycota</taxon>
        <taxon>Pezizomycotina</taxon>
        <taxon>Sordariomycetes</taxon>
        <taxon>Sordariomycetidae</taxon>
        <taxon>Sordariales</taxon>
        <taxon>Chaetomiaceae</taxon>
        <taxon>Canariomyces</taxon>
    </lineage>
</organism>
<keyword evidence="6" id="KW-0325">Glycoprotein</keyword>
<reference evidence="11" key="1">
    <citation type="journal article" date="2023" name="Mol. Phylogenet. Evol.">
        <title>Genome-scale phylogeny and comparative genomics of the fungal order Sordariales.</title>
        <authorList>
            <person name="Hensen N."/>
            <person name="Bonometti L."/>
            <person name="Westerberg I."/>
            <person name="Brannstrom I.O."/>
            <person name="Guillou S."/>
            <person name="Cros-Aarteil S."/>
            <person name="Calhoun S."/>
            <person name="Haridas S."/>
            <person name="Kuo A."/>
            <person name="Mondo S."/>
            <person name="Pangilinan J."/>
            <person name="Riley R."/>
            <person name="LaButti K."/>
            <person name="Andreopoulos B."/>
            <person name="Lipzen A."/>
            <person name="Chen C."/>
            <person name="Yan M."/>
            <person name="Daum C."/>
            <person name="Ng V."/>
            <person name="Clum A."/>
            <person name="Steindorff A."/>
            <person name="Ohm R.A."/>
            <person name="Martin F."/>
            <person name="Silar P."/>
            <person name="Natvig D.O."/>
            <person name="Lalanne C."/>
            <person name="Gautier V."/>
            <person name="Ament-Velasquez S.L."/>
            <person name="Kruys A."/>
            <person name="Hutchinson M.I."/>
            <person name="Powell A.J."/>
            <person name="Barry K."/>
            <person name="Miller A.N."/>
            <person name="Grigoriev I.V."/>
            <person name="Debuchy R."/>
            <person name="Gladieux P."/>
            <person name="Hiltunen Thoren M."/>
            <person name="Johannesson H."/>
        </authorList>
    </citation>
    <scope>NUCLEOTIDE SEQUENCE</scope>
    <source>
        <strain evidence="11">CBS 508.74</strain>
    </source>
</reference>
<keyword evidence="7" id="KW-0119">Carbohydrate metabolism</keyword>
<reference evidence="11" key="2">
    <citation type="submission" date="2023-05" db="EMBL/GenBank/DDBJ databases">
        <authorList>
            <consortium name="Lawrence Berkeley National Laboratory"/>
            <person name="Steindorff A."/>
            <person name="Hensen N."/>
            <person name="Bonometti L."/>
            <person name="Westerberg I."/>
            <person name="Brannstrom I.O."/>
            <person name="Guillou S."/>
            <person name="Cros-Aarteil S."/>
            <person name="Calhoun S."/>
            <person name="Haridas S."/>
            <person name="Kuo A."/>
            <person name="Mondo S."/>
            <person name="Pangilinan J."/>
            <person name="Riley R."/>
            <person name="Labutti K."/>
            <person name="Andreopoulos B."/>
            <person name="Lipzen A."/>
            <person name="Chen C."/>
            <person name="Yanf M."/>
            <person name="Daum C."/>
            <person name="Ng V."/>
            <person name="Clum A."/>
            <person name="Ohm R."/>
            <person name="Martin F."/>
            <person name="Silar P."/>
            <person name="Natvig D."/>
            <person name="Lalanne C."/>
            <person name="Gautier V."/>
            <person name="Ament-Velasquez S.L."/>
            <person name="Kruys A."/>
            <person name="Hutchinson M.I."/>
            <person name="Powell A.J."/>
            <person name="Barry K."/>
            <person name="Miller A.N."/>
            <person name="Grigoriev I.V."/>
            <person name="Debuchy R."/>
            <person name="Gladieux P."/>
            <person name="Thoren M.H."/>
            <person name="Johannesson H."/>
        </authorList>
    </citation>
    <scope>NUCLEOTIDE SEQUENCE</scope>
    <source>
        <strain evidence="11">CBS 508.74</strain>
    </source>
</reference>
<dbReference type="Pfam" id="PF01915">
    <property type="entry name" value="Glyco_hydro_3_C"/>
    <property type="match status" value="1"/>
</dbReference>
<evidence type="ECO:0000256" key="7">
    <source>
        <dbReference type="ARBA" id="ARBA00023277"/>
    </source>
</evidence>
<evidence type="ECO:0000313" key="11">
    <source>
        <dbReference type="EMBL" id="KAK4113423.1"/>
    </source>
</evidence>
<dbReference type="InterPro" id="IPR017853">
    <property type="entry name" value="GH"/>
</dbReference>
<evidence type="ECO:0000256" key="5">
    <source>
        <dbReference type="ARBA" id="ARBA00022801"/>
    </source>
</evidence>
<dbReference type="InterPro" id="IPR002772">
    <property type="entry name" value="Glyco_hydro_3_C"/>
</dbReference>
<dbReference type="InterPro" id="IPR050288">
    <property type="entry name" value="Cellulose_deg_GH3"/>
</dbReference>
<evidence type="ECO:0000313" key="12">
    <source>
        <dbReference type="Proteomes" id="UP001302812"/>
    </source>
</evidence>
<evidence type="ECO:0000256" key="8">
    <source>
        <dbReference type="ARBA" id="ARBA00023295"/>
    </source>
</evidence>